<dbReference type="RefSeq" id="XP_021030009.2">
    <property type="nucleotide sequence ID" value="XM_021174350.2"/>
</dbReference>
<evidence type="ECO:0000256" key="1">
    <source>
        <dbReference type="SAM" id="MobiDB-lite"/>
    </source>
</evidence>
<gene>
    <name evidence="3" type="primary">LOC110303284</name>
</gene>
<organism evidence="2 3">
    <name type="scientific">Mus caroli</name>
    <name type="common">Ryukyu mouse</name>
    <name type="synonym">Ricefield mouse</name>
    <dbReference type="NCBI Taxonomy" id="10089"/>
    <lineage>
        <taxon>Eukaryota</taxon>
        <taxon>Metazoa</taxon>
        <taxon>Chordata</taxon>
        <taxon>Craniata</taxon>
        <taxon>Vertebrata</taxon>
        <taxon>Euteleostomi</taxon>
        <taxon>Mammalia</taxon>
        <taxon>Eutheria</taxon>
        <taxon>Euarchontoglires</taxon>
        <taxon>Glires</taxon>
        <taxon>Rodentia</taxon>
        <taxon>Myomorpha</taxon>
        <taxon>Muroidea</taxon>
        <taxon>Muridae</taxon>
        <taxon>Murinae</taxon>
        <taxon>Mus</taxon>
        <taxon>Mus</taxon>
    </lineage>
</organism>
<feature type="region of interest" description="Disordered" evidence="1">
    <location>
        <begin position="30"/>
        <end position="152"/>
    </location>
</feature>
<evidence type="ECO:0000313" key="2">
    <source>
        <dbReference type="Proteomes" id="UP000515126"/>
    </source>
</evidence>
<dbReference type="KEGG" id="mcal:110303284"/>
<feature type="compositionally biased region" description="Low complexity" evidence="1">
    <location>
        <begin position="30"/>
        <end position="55"/>
    </location>
</feature>
<keyword evidence="2" id="KW-1185">Reference proteome</keyword>
<protein>
    <submittedName>
        <fullName evidence="3">Uncharacterized protein LOC110303284</fullName>
    </submittedName>
</protein>
<feature type="compositionally biased region" description="Low complexity" evidence="1">
    <location>
        <begin position="86"/>
        <end position="106"/>
    </location>
</feature>
<sequence>MRGKLEVERRRPRRNLRATCRAEGAMLSALSAAGGARRPPARAALAGGRAASAAPGPGGEHARPVGSGAILPGGTTPAPDRRGRAGPRLPARAPPRLSSRRSPAPSTNQRRRRALGSAPRRLAPEGRPCSPQAPGMLCAASPGGRRPLGEKW</sequence>
<dbReference type="AlphaFoldDB" id="A0A6P5QHL3"/>
<dbReference type="Proteomes" id="UP000515126">
    <property type="component" value="Chromosome 10"/>
</dbReference>
<accession>A0A6P5QHL3</accession>
<proteinExistence type="predicted"/>
<evidence type="ECO:0000313" key="3">
    <source>
        <dbReference type="RefSeq" id="XP_021030009.2"/>
    </source>
</evidence>
<name>A0A6P5QHL3_MUSCR</name>
<reference evidence="3" key="1">
    <citation type="submission" date="2025-08" db="UniProtKB">
        <authorList>
            <consortium name="RefSeq"/>
        </authorList>
    </citation>
    <scope>IDENTIFICATION</scope>
</reference>
<dbReference type="GeneID" id="110303284"/>